<evidence type="ECO:0000313" key="2">
    <source>
        <dbReference type="EMBL" id="OYL15922.1"/>
    </source>
</evidence>
<feature type="non-terminal residue" evidence="2">
    <location>
        <position position="91"/>
    </location>
</feature>
<gene>
    <name evidence="2" type="ORF">A5N45_14125</name>
</gene>
<evidence type="ECO:0000313" key="3">
    <source>
        <dbReference type="Proteomes" id="UP000214939"/>
    </source>
</evidence>
<dbReference type="RefSeq" id="WP_222597720.1">
    <property type="nucleotide sequence ID" value="NZ_NNBW01000739.1"/>
</dbReference>
<organism evidence="2 3">
    <name type="scientific">Streptococcus pneumoniae</name>
    <dbReference type="NCBI Taxonomy" id="1313"/>
    <lineage>
        <taxon>Bacteria</taxon>
        <taxon>Bacillati</taxon>
        <taxon>Bacillota</taxon>
        <taxon>Bacilli</taxon>
        <taxon>Lactobacillales</taxon>
        <taxon>Streptococcaceae</taxon>
        <taxon>Streptococcus</taxon>
    </lineage>
</organism>
<dbReference type="SUPFAM" id="SSF56801">
    <property type="entry name" value="Acetyl-CoA synthetase-like"/>
    <property type="match status" value="1"/>
</dbReference>
<proteinExistence type="predicted"/>
<dbReference type="Proteomes" id="UP000214939">
    <property type="component" value="Unassembled WGS sequence"/>
</dbReference>
<feature type="non-terminal residue" evidence="2">
    <location>
        <position position="1"/>
    </location>
</feature>
<reference evidence="2 3" key="1">
    <citation type="submission" date="2017-07" db="EMBL/GenBank/DDBJ databases">
        <title>Invasive disease caused simultaneously by more than one serotype of Streptococcus pneumoniae, South Africa.</title>
        <authorList>
            <person name="Ndlangisa K."/>
            <person name="Du Plessis M."/>
            <person name="Von Gottberg A."/>
        </authorList>
    </citation>
    <scope>NUCLEOTIDE SEQUENCE [LARGE SCALE GENOMIC DNA]</scope>
    <source>
        <strain evidence="2 3">8227-15B</strain>
    </source>
</reference>
<feature type="signal peptide" evidence="1">
    <location>
        <begin position="1"/>
        <end position="18"/>
    </location>
</feature>
<dbReference type="Gene3D" id="3.40.50.12780">
    <property type="entry name" value="N-terminal domain of ligase-like"/>
    <property type="match status" value="1"/>
</dbReference>
<protein>
    <submittedName>
        <fullName evidence="2">Uncharacterized protein</fullName>
    </submittedName>
</protein>
<evidence type="ECO:0000256" key="1">
    <source>
        <dbReference type="SAM" id="SignalP"/>
    </source>
</evidence>
<dbReference type="EMBL" id="NNBW01000739">
    <property type="protein sequence ID" value="OYL15922.1"/>
    <property type="molecule type" value="Genomic_DNA"/>
</dbReference>
<sequence>TYLSVLACAKLGAIAVMADGNLPIAAIERFCQITDPAAALVAPGSKIASSAVPEALHSIPVIAVDIAAVTRESEHSLDAASLAGNADQGSE</sequence>
<name>A0AA44MR24_STREE</name>
<feature type="chain" id="PRO_5041296819" evidence="1">
    <location>
        <begin position="19"/>
        <end position="91"/>
    </location>
</feature>
<comment type="caution">
    <text evidence="2">The sequence shown here is derived from an EMBL/GenBank/DDBJ whole genome shotgun (WGS) entry which is preliminary data.</text>
</comment>
<keyword evidence="1" id="KW-0732">Signal</keyword>
<accession>A0AA44MR24</accession>
<dbReference type="InterPro" id="IPR042099">
    <property type="entry name" value="ANL_N_sf"/>
</dbReference>
<dbReference type="AlphaFoldDB" id="A0AA44MR24"/>